<gene>
    <name evidence="1" type="ORF">ARTSIC4J27_1854</name>
</gene>
<evidence type="ECO:0000313" key="1">
    <source>
        <dbReference type="EMBL" id="CCQ45894.1"/>
    </source>
</evidence>
<proteinExistence type="predicted"/>
<sequence>MIADEHACEMCGQATSAHNRDVRFRLPDPVLNSPEQHRAEDSWLSDPDPNQATLMQIPYISPFVRALLPVKLEGGHELRFGVWIAIHPDDLQHSCRVWNAPEYTDLKLTGYLANKIRPWGIYKVPVELAVLNPNHTPYCVSSSDRELSDVLTKEWPHDILTSLPEGIENGWIDF</sequence>
<dbReference type="Pfam" id="PF09965">
    <property type="entry name" value="DUF2199"/>
    <property type="match status" value="1"/>
</dbReference>
<comment type="caution">
    <text evidence="1">The sequence shown here is derived from an EMBL/GenBank/DDBJ whole genome shotgun (WGS) entry which is preliminary data.</text>
</comment>
<protein>
    <recommendedName>
        <fullName evidence="3">DUF2199 domain-containing protein</fullName>
    </recommendedName>
</protein>
<dbReference type="EMBL" id="CAQI01000041">
    <property type="protein sequence ID" value="CCQ45894.1"/>
    <property type="molecule type" value="Genomic_DNA"/>
</dbReference>
<dbReference type="Proteomes" id="UP000035722">
    <property type="component" value="Unassembled WGS sequence"/>
</dbReference>
<dbReference type="OrthoDB" id="3523497at2"/>
<keyword evidence="2" id="KW-1185">Reference proteome</keyword>
<organism evidence="1 2">
    <name type="scientific">Pseudarthrobacter siccitolerans</name>
    <dbReference type="NCBI Taxonomy" id="861266"/>
    <lineage>
        <taxon>Bacteria</taxon>
        <taxon>Bacillati</taxon>
        <taxon>Actinomycetota</taxon>
        <taxon>Actinomycetes</taxon>
        <taxon>Micrococcales</taxon>
        <taxon>Micrococcaceae</taxon>
        <taxon>Pseudarthrobacter</taxon>
    </lineage>
</organism>
<name>A0A024H2A5_9MICC</name>
<accession>A0A024H2A5</accession>
<dbReference type="AlphaFoldDB" id="A0A024H2A5"/>
<reference evidence="2" key="1">
    <citation type="journal article" date="2014" name="Genome Announc.">
        <title>Genome Sequence of Arthrobacter siccitolerans 4J27, a Xeroprotectant-Producing Desiccation-Tolerant Microorganism.</title>
        <authorList>
            <person name="Manzanera M."/>
            <person name="Santa-Cruz-Calvo L."/>
            <person name="Vilchez J.I."/>
            <person name="Garcia-Fontana C."/>
            <person name="Silva-Castro G.A."/>
            <person name="Calvo C."/>
            <person name="Gonzalez-Lopez J."/>
        </authorList>
    </citation>
    <scope>NUCLEOTIDE SEQUENCE [LARGE SCALE GENOMIC DNA]</scope>
    <source>
        <strain evidence="2">4J27</strain>
    </source>
</reference>
<dbReference type="STRING" id="861266.ARTSIC4J27_1854"/>
<dbReference type="InterPro" id="IPR018697">
    <property type="entry name" value="DUF2199"/>
</dbReference>
<dbReference type="RefSeq" id="WP_050054858.1">
    <property type="nucleotide sequence ID" value="NZ_CAQI01000041.1"/>
</dbReference>
<evidence type="ECO:0008006" key="3">
    <source>
        <dbReference type="Google" id="ProtNLM"/>
    </source>
</evidence>
<evidence type="ECO:0000313" key="2">
    <source>
        <dbReference type="Proteomes" id="UP000035722"/>
    </source>
</evidence>